<dbReference type="Proteomes" id="UP001519460">
    <property type="component" value="Unassembled WGS sequence"/>
</dbReference>
<evidence type="ECO:0000313" key="2">
    <source>
        <dbReference type="Proteomes" id="UP001519460"/>
    </source>
</evidence>
<sequence length="115" mass="12716">MNSLSQTTCPPSSQSLSPIITMFASSSSSVTARYPLTRQKIKVFGVNDGKNDVKSHSLQTPRMTTPSQRQVIHDATCCICPLKTITACSYLCQRRRLTTGLTIVKSKEELPHLLF</sequence>
<comment type="caution">
    <text evidence="1">The sequence shown here is derived from an EMBL/GenBank/DDBJ whole genome shotgun (WGS) entry which is preliminary data.</text>
</comment>
<dbReference type="AlphaFoldDB" id="A0ABD0JKX1"/>
<organism evidence="1 2">
    <name type="scientific">Batillaria attramentaria</name>
    <dbReference type="NCBI Taxonomy" id="370345"/>
    <lineage>
        <taxon>Eukaryota</taxon>
        <taxon>Metazoa</taxon>
        <taxon>Spiralia</taxon>
        <taxon>Lophotrochozoa</taxon>
        <taxon>Mollusca</taxon>
        <taxon>Gastropoda</taxon>
        <taxon>Caenogastropoda</taxon>
        <taxon>Sorbeoconcha</taxon>
        <taxon>Cerithioidea</taxon>
        <taxon>Batillariidae</taxon>
        <taxon>Batillaria</taxon>
    </lineage>
</organism>
<reference evidence="1 2" key="1">
    <citation type="journal article" date="2023" name="Sci. Data">
        <title>Genome assembly of the Korean intertidal mud-creeper Batillaria attramentaria.</title>
        <authorList>
            <person name="Patra A.K."/>
            <person name="Ho P.T."/>
            <person name="Jun S."/>
            <person name="Lee S.J."/>
            <person name="Kim Y."/>
            <person name="Won Y.J."/>
        </authorList>
    </citation>
    <scope>NUCLEOTIDE SEQUENCE [LARGE SCALE GENOMIC DNA]</scope>
    <source>
        <strain evidence="1">Wonlab-2016</strain>
    </source>
</reference>
<name>A0ABD0JKX1_9CAEN</name>
<evidence type="ECO:0000313" key="1">
    <source>
        <dbReference type="EMBL" id="KAK7475097.1"/>
    </source>
</evidence>
<dbReference type="EMBL" id="JACVVK020000415">
    <property type="protein sequence ID" value="KAK7475097.1"/>
    <property type="molecule type" value="Genomic_DNA"/>
</dbReference>
<protein>
    <submittedName>
        <fullName evidence="1">Uncharacterized protein</fullName>
    </submittedName>
</protein>
<gene>
    <name evidence="1" type="ORF">BaRGS_00033649</name>
</gene>
<accession>A0ABD0JKX1</accession>
<keyword evidence="2" id="KW-1185">Reference proteome</keyword>
<proteinExistence type="predicted"/>